<dbReference type="Proteomes" id="UP000604825">
    <property type="component" value="Unassembled WGS sequence"/>
</dbReference>
<dbReference type="OrthoDB" id="1924787at2759"/>
<sequence>MAQRHGVAAGRAGNGNVSSANSWFNAGLEHALLATVYCNPAAFHRSYTEMEKRFRVYVYEEGEPPILHDGPCKNIYTIEGRFIEQLELMVPSSASSSRQGSRRRRVASGVRTSEPARAHAFFLPFSVSKMVQFAYRPNTYDKTPLRAIVADYVRVVASRHPYWNRSASADHFMLACHDWVSVAASPLATKSWHLARSTQTV</sequence>
<protein>
    <recommendedName>
        <fullName evidence="6">Exostosin GT47 domain-containing protein</fullName>
    </recommendedName>
</protein>
<proteinExistence type="inferred from homology"/>
<gene>
    <name evidence="7" type="ORF">NCGR_LOCUS65453</name>
</gene>
<dbReference type="GO" id="GO:0016757">
    <property type="term" value="F:glycosyltransferase activity"/>
    <property type="evidence" value="ECO:0007669"/>
    <property type="project" value="UniProtKB-KW"/>
</dbReference>
<evidence type="ECO:0000256" key="3">
    <source>
        <dbReference type="ARBA" id="ARBA00022676"/>
    </source>
</evidence>
<evidence type="ECO:0000256" key="2">
    <source>
        <dbReference type="ARBA" id="ARBA00010271"/>
    </source>
</evidence>
<comment type="caution">
    <text evidence="7">The sequence shown here is derived from an EMBL/GenBank/DDBJ whole genome shotgun (WGS) entry which is preliminary data.</text>
</comment>
<keyword evidence="3" id="KW-0808">Transferase</keyword>
<name>A0A811SGP8_9POAL</name>
<evidence type="ECO:0000256" key="5">
    <source>
        <dbReference type="ARBA" id="ARBA00023034"/>
    </source>
</evidence>
<evidence type="ECO:0000259" key="6">
    <source>
        <dbReference type="Pfam" id="PF03016"/>
    </source>
</evidence>
<keyword evidence="8" id="KW-1185">Reference proteome</keyword>
<dbReference type="PANTHER" id="PTHR11062:SF337">
    <property type="entry name" value="OS04G0109900 PROTEIN"/>
    <property type="match status" value="1"/>
</dbReference>
<accession>A0A811SGP8</accession>
<keyword evidence="4" id="KW-0812">Transmembrane</keyword>
<keyword evidence="3" id="KW-0328">Glycosyltransferase</keyword>
<comment type="similarity">
    <text evidence="2">Belongs to the glycosyltransferase 47 family.</text>
</comment>
<keyword evidence="4" id="KW-0735">Signal-anchor</keyword>
<feature type="domain" description="Exostosin GT47" evidence="6">
    <location>
        <begin position="50"/>
        <end position="179"/>
    </location>
</feature>
<dbReference type="InterPro" id="IPR004263">
    <property type="entry name" value="Exostosin"/>
</dbReference>
<evidence type="ECO:0000256" key="1">
    <source>
        <dbReference type="ARBA" id="ARBA00004323"/>
    </source>
</evidence>
<dbReference type="GO" id="GO:0000139">
    <property type="term" value="C:Golgi membrane"/>
    <property type="evidence" value="ECO:0007669"/>
    <property type="project" value="UniProtKB-SubCell"/>
</dbReference>
<dbReference type="Pfam" id="PF03016">
    <property type="entry name" value="Exostosin_GT47"/>
    <property type="match status" value="1"/>
</dbReference>
<dbReference type="EMBL" id="CAJGYO010000192">
    <property type="protein sequence ID" value="CAD6341355.1"/>
    <property type="molecule type" value="Genomic_DNA"/>
</dbReference>
<keyword evidence="5" id="KW-0333">Golgi apparatus</keyword>
<dbReference type="InterPro" id="IPR040911">
    <property type="entry name" value="Exostosin_GT47"/>
</dbReference>
<evidence type="ECO:0000256" key="4">
    <source>
        <dbReference type="ARBA" id="ARBA00022968"/>
    </source>
</evidence>
<evidence type="ECO:0000313" key="8">
    <source>
        <dbReference type="Proteomes" id="UP000604825"/>
    </source>
</evidence>
<organism evidence="7 8">
    <name type="scientific">Miscanthus lutarioriparius</name>
    <dbReference type="NCBI Taxonomy" id="422564"/>
    <lineage>
        <taxon>Eukaryota</taxon>
        <taxon>Viridiplantae</taxon>
        <taxon>Streptophyta</taxon>
        <taxon>Embryophyta</taxon>
        <taxon>Tracheophyta</taxon>
        <taxon>Spermatophyta</taxon>
        <taxon>Magnoliopsida</taxon>
        <taxon>Liliopsida</taxon>
        <taxon>Poales</taxon>
        <taxon>Poaceae</taxon>
        <taxon>PACMAD clade</taxon>
        <taxon>Panicoideae</taxon>
        <taxon>Andropogonodae</taxon>
        <taxon>Andropogoneae</taxon>
        <taxon>Saccharinae</taxon>
        <taxon>Miscanthus</taxon>
    </lineage>
</organism>
<dbReference type="PANTHER" id="PTHR11062">
    <property type="entry name" value="EXOSTOSIN HEPARAN SULFATE GLYCOSYLTRANSFERASE -RELATED"/>
    <property type="match status" value="1"/>
</dbReference>
<evidence type="ECO:0000313" key="7">
    <source>
        <dbReference type="EMBL" id="CAD6341355.1"/>
    </source>
</evidence>
<reference evidence="7" key="1">
    <citation type="submission" date="2020-10" db="EMBL/GenBank/DDBJ databases">
        <authorList>
            <person name="Han B."/>
            <person name="Lu T."/>
            <person name="Zhao Q."/>
            <person name="Huang X."/>
            <person name="Zhao Y."/>
        </authorList>
    </citation>
    <scope>NUCLEOTIDE SEQUENCE</scope>
</reference>
<comment type="subcellular location">
    <subcellularLocation>
        <location evidence="1">Golgi apparatus membrane</location>
        <topology evidence="1">Single-pass type II membrane protein</topology>
    </subcellularLocation>
</comment>
<dbReference type="AlphaFoldDB" id="A0A811SGP8"/>